<dbReference type="Pfam" id="PF14945">
    <property type="entry name" value="LLC1"/>
    <property type="match status" value="1"/>
</dbReference>
<protein>
    <submittedName>
        <fullName evidence="2">Uncharacterized protein</fullName>
    </submittedName>
</protein>
<dbReference type="InterPro" id="IPR020339">
    <property type="entry name" value="C20orf85-like"/>
</dbReference>
<dbReference type="Proteomes" id="UP000187209">
    <property type="component" value="Unassembled WGS sequence"/>
</dbReference>
<feature type="region of interest" description="Disordered" evidence="1">
    <location>
        <begin position="89"/>
        <end position="110"/>
    </location>
</feature>
<organism evidence="2 3">
    <name type="scientific">Stentor coeruleus</name>
    <dbReference type="NCBI Taxonomy" id="5963"/>
    <lineage>
        <taxon>Eukaryota</taxon>
        <taxon>Sar</taxon>
        <taxon>Alveolata</taxon>
        <taxon>Ciliophora</taxon>
        <taxon>Postciliodesmatophora</taxon>
        <taxon>Heterotrichea</taxon>
        <taxon>Heterotrichida</taxon>
        <taxon>Stentoridae</taxon>
        <taxon>Stentor</taxon>
    </lineage>
</organism>
<evidence type="ECO:0000256" key="1">
    <source>
        <dbReference type="SAM" id="MobiDB-lite"/>
    </source>
</evidence>
<sequence>MALRVKDNDYVSADRDWRSLIANELNGAKQWEEDWGFLTSGNAMINETVDEKIKKLESKLKQSQEITMRTTSQIYGKGTNLEMFPVRENNITKNKDLRPCDRKPKGKKKA</sequence>
<gene>
    <name evidence="2" type="ORF">SteCoe_36704</name>
</gene>
<evidence type="ECO:0000313" key="3">
    <source>
        <dbReference type="Proteomes" id="UP000187209"/>
    </source>
</evidence>
<comment type="caution">
    <text evidence="2">The sequence shown here is derived from an EMBL/GenBank/DDBJ whole genome shotgun (WGS) entry which is preliminary data.</text>
</comment>
<evidence type="ECO:0000313" key="2">
    <source>
        <dbReference type="EMBL" id="OMJ66437.1"/>
    </source>
</evidence>
<feature type="compositionally biased region" description="Basic and acidic residues" evidence="1">
    <location>
        <begin position="93"/>
        <end position="103"/>
    </location>
</feature>
<accession>A0A1R2APK3</accession>
<dbReference type="OrthoDB" id="283176at2759"/>
<proteinExistence type="predicted"/>
<dbReference type="AlphaFoldDB" id="A0A1R2APK3"/>
<reference evidence="2 3" key="1">
    <citation type="submission" date="2016-11" db="EMBL/GenBank/DDBJ databases">
        <title>The macronuclear genome of Stentor coeruleus: a giant cell with tiny introns.</title>
        <authorList>
            <person name="Slabodnick M."/>
            <person name="Ruby J.G."/>
            <person name="Reiff S.B."/>
            <person name="Swart E.C."/>
            <person name="Gosai S."/>
            <person name="Prabakaran S."/>
            <person name="Witkowska E."/>
            <person name="Larue G.E."/>
            <person name="Fisher S."/>
            <person name="Freeman R.M."/>
            <person name="Gunawardena J."/>
            <person name="Chu W."/>
            <person name="Stover N.A."/>
            <person name="Gregory B.D."/>
            <person name="Nowacki M."/>
            <person name="Derisi J."/>
            <person name="Roy S.W."/>
            <person name="Marshall W.F."/>
            <person name="Sood P."/>
        </authorList>
    </citation>
    <scope>NUCLEOTIDE SEQUENCE [LARGE SCALE GENOMIC DNA]</scope>
    <source>
        <strain evidence="2">WM001</strain>
    </source>
</reference>
<keyword evidence="3" id="KW-1185">Reference proteome</keyword>
<dbReference type="EMBL" id="MPUH01001718">
    <property type="protein sequence ID" value="OMJ66437.1"/>
    <property type="molecule type" value="Genomic_DNA"/>
</dbReference>
<name>A0A1R2APK3_9CILI</name>